<keyword evidence="3" id="KW-0812">Transmembrane</keyword>
<dbReference type="HOGENOM" id="CLU_018816_15_1_0"/>
<dbReference type="Pfam" id="PF25917">
    <property type="entry name" value="BSH_RND"/>
    <property type="match status" value="1"/>
</dbReference>
<feature type="domain" description="Multidrug resistance protein MdtA-like barrel-sandwich hybrid" evidence="4">
    <location>
        <begin position="60"/>
        <end position="250"/>
    </location>
</feature>
<name>Q0F2A2_9PROT</name>
<keyword evidence="3" id="KW-0472">Membrane</keyword>
<dbReference type="PRINTS" id="PR01490">
    <property type="entry name" value="RTXTOXIND"/>
</dbReference>
<dbReference type="RefSeq" id="WP_009850667.1">
    <property type="nucleotide sequence ID" value="NZ_DS022295.1"/>
</dbReference>
<dbReference type="GO" id="GO:0030313">
    <property type="term" value="C:cell envelope"/>
    <property type="evidence" value="ECO:0007669"/>
    <property type="project" value="UniProtKB-SubCell"/>
</dbReference>
<proteinExistence type="predicted"/>
<organism evidence="6 7">
    <name type="scientific">Mariprofundus ferrooxydans PV-1</name>
    <dbReference type="NCBI Taxonomy" id="314345"/>
    <lineage>
        <taxon>Bacteria</taxon>
        <taxon>Pseudomonadati</taxon>
        <taxon>Pseudomonadota</taxon>
        <taxon>Candidatius Mariprofundia</taxon>
        <taxon>Mariprofundales</taxon>
        <taxon>Mariprofundaceae</taxon>
        <taxon>Mariprofundus</taxon>
    </lineage>
</organism>
<keyword evidence="7" id="KW-1185">Reference proteome</keyword>
<dbReference type="InParanoid" id="Q0F2A2"/>
<dbReference type="InterPro" id="IPR058636">
    <property type="entry name" value="Beta-barrel_YknX"/>
</dbReference>
<dbReference type="InterPro" id="IPR058625">
    <property type="entry name" value="MdtA-like_BSH"/>
</dbReference>
<evidence type="ECO:0000313" key="7">
    <source>
        <dbReference type="Proteomes" id="UP000005297"/>
    </source>
</evidence>
<comment type="caution">
    <text evidence="6">The sequence shown here is derived from an EMBL/GenBank/DDBJ whole genome shotgun (WGS) entry which is preliminary data.</text>
</comment>
<evidence type="ECO:0000259" key="4">
    <source>
        <dbReference type="Pfam" id="PF25917"/>
    </source>
</evidence>
<dbReference type="Gene3D" id="1.10.287.470">
    <property type="entry name" value="Helix hairpin bin"/>
    <property type="match status" value="1"/>
</dbReference>
<evidence type="ECO:0000313" key="6">
    <source>
        <dbReference type="EMBL" id="EAU55648.1"/>
    </source>
</evidence>
<evidence type="ECO:0000256" key="1">
    <source>
        <dbReference type="ARBA" id="ARBA00004196"/>
    </source>
</evidence>
<gene>
    <name evidence="6" type="ORF">SPV1_01832</name>
</gene>
<dbReference type="PANTHER" id="PTHR30386">
    <property type="entry name" value="MEMBRANE FUSION SUBUNIT OF EMRAB-TOLC MULTIDRUG EFFLUX PUMP"/>
    <property type="match status" value="1"/>
</dbReference>
<keyword evidence="3" id="KW-1133">Transmembrane helix</keyword>
<dbReference type="Pfam" id="PF25990">
    <property type="entry name" value="Beta-barrel_YknX"/>
    <property type="match status" value="1"/>
</dbReference>
<dbReference type="OrthoDB" id="9811754at2"/>
<dbReference type="Proteomes" id="UP000005297">
    <property type="component" value="Unassembled WGS sequence"/>
</dbReference>
<feature type="coiled-coil region" evidence="2">
    <location>
        <begin position="101"/>
        <end position="128"/>
    </location>
</feature>
<evidence type="ECO:0000256" key="3">
    <source>
        <dbReference type="SAM" id="Phobius"/>
    </source>
</evidence>
<dbReference type="STRING" id="314344.AL013_01210"/>
<feature type="transmembrane region" description="Helical" evidence="3">
    <location>
        <begin position="25"/>
        <end position="44"/>
    </location>
</feature>
<sequence length="358" mass="38828">MSDTANNETPSADTITNPKLRLRRLTLMIVIPCIAAIVVGIVYLKGGRYIETDNAYVKAEKVAVSPQVSGQITDLLVHENQPVKAGQLLFRIDPAPFQVALDKAEAKLAQVRTDLAVLKASYSEKEAEIALARTNLVFARHDQRRKSTLAANKFISASTLDNAQQSTDTAEQRISVLEKSLARIAATLGGSIDVPIEDHPDYRIAMAEVDQARLMLARTEIRAAQPGIVSKLPKIGQYVSAGSAALMLVVSNNFWVEANFTEKDLTYVHPGQPVTIHIDTYPDTAWTGVVKSLSPATGAEFSVIPAQNATGNWIKIAQRLPVRISIKTTAGKPQLLAGLSTTVEIDTSHHRHILGLSL</sequence>
<dbReference type="SUPFAM" id="SSF111369">
    <property type="entry name" value="HlyD-like secretion proteins"/>
    <property type="match status" value="2"/>
</dbReference>
<dbReference type="InterPro" id="IPR050739">
    <property type="entry name" value="MFP"/>
</dbReference>
<accession>Q0F2A2</accession>
<dbReference type="eggNOG" id="COG1566">
    <property type="taxonomic scope" value="Bacteria"/>
</dbReference>
<dbReference type="PANTHER" id="PTHR30386:SF19">
    <property type="entry name" value="MULTIDRUG EXPORT PROTEIN EMRA-RELATED"/>
    <property type="match status" value="1"/>
</dbReference>
<evidence type="ECO:0000256" key="2">
    <source>
        <dbReference type="SAM" id="Coils"/>
    </source>
</evidence>
<dbReference type="EMBL" id="AATS01000002">
    <property type="protein sequence ID" value="EAU55648.1"/>
    <property type="molecule type" value="Genomic_DNA"/>
</dbReference>
<comment type="subcellular location">
    <subcellularLocation>
        <location evidence="1">Cell envelope</location>
    </subcellularLocation>
</comment>
<dbReference type="GO" id="GO:0055085">
    <property type="term" value="P:transmembrane transport"/>
    <property type="evidence" value="ECO:0007669"/>
    <property type="project" value="InterPro"/>
</dbReference>
<reference evidence="6 7" key="1">
    <citation type="submission" date="2006-09" db="EMBL/GenBank/DDBJ databases">
        <authorList>
            <person name="Emerson D."/>
            <person name="Ferriera S."/>
            <person name="Johnson J."/>
            <person name="Kravitz S."/>
            <person name="Halpern A."/>
            <person name="Remington K."/>
            <person name="Beeson K."/>
            <person name="Tran B."/>
            <person name="Rogers Y.-H."/>
            <person name="Friedman R."/>
            <person name="Venter J.C."/>
        </authorList>
    </citation>
    <scope>NUCLEOTIDE SEQUENCE [LARGE SCALE GENOMIC DNA]</scope>
    <source>
        <strain evidence="6 7">PV-1</strain>
    </source>
</reference>
<protein>
    <submittedName>
        <fullName evidence="6">Putative multidrag resistance protein</fullName>
    </submittedName>
</protein>
<dbReference type="AlphaFoldDB" id="Q0F2A2"/>
<dbReference type="Gene3D" id="2.40.30.170">
    <property type="match status" value="1"/>
</dbReference>
<dbReference type="Gene3D" id="2.40.50.100">
    <property type="match status" value="1"/>
</dbReference>
<dbReference type="FunCoup" id="Q0F2A2">
    <property type="interactions" value="200"/>
</dbReference>
<keyword evidence="2" id="KW-0175">Coiled coil</keyword>
<feature type="domain" description="YknX-like beta-barrel" evidence="5">
    <location>
        <begin position="256"/>
        <end position="345"/>
    </location>
</feature>
<evidence type="ECO:0000259" key="5">
    <source>
        <dbReference type="Pfam" id="PF25990"/>
    </source>
</evidence>